<evidence type="ECO:0000313" key="3">
    <source>
        <dbReference type="Proteomes" id="UP000828390"/>
    </source>
</evidence>
<dbReference type="AlphaFoldDB" id="A0A9D4GR68"/>
<proteinExistence type="predicted"/>
<feature type="compositionally biased region" description="Polar residues" evidence="1">
    <location>
        <begin position="123"/>
        <end position="140"/>
    </location>
</feature>
<feature type="compositionally biased region" description="Acidic residues" evidence="1">
    <location>
        <begin position="55"/>
        <end position="65"/>
    </location>
</feature>
<feature type="region of interest" description="Disordered" evidence="1">
    <location>
        <begin position="1"/>
        <end position="80"/>
    </location>
</feature>
<feature type="region of interest" description="Disordered" evidence="1">
    <location>
        <begin position="114"/>
        <end position="140"/>
    </location>
</feature>
<feature type="compositionally biased region" description="Polar residues" evidence="1">
    <location>
        <begin position="24"/>
        <end position="51"/>
    </location>
</feature>
<feature type="compositionally biased region" description="Acidic residues" evidence="1">
    <location>
        <begin position="11"/>
        <end position="21"/>
    </location>
</feature>
<keyword evidence="3" id="KW-1185">Reference proteome</keyword>
<organism evidence="2 3">
    <name type="scientific">Dreissena polymorpha</name>
    <name type="common">Zebra mussel</name>
    <name type="synonym">Mytilus polymorpha</name>
    <dbReference type="NCBI Taxonomy" id="45954"/>
    <lineage>
        <taxon>Eukaryota</taxon>
        <taxon>Metazoa</taxon>
        <taxon>Spiralia</taxon>
        <taxon>Lophotrochozoa</taxon>
        <taxon>Mollusca</taxon>
        <taxon>Bivalvia</taxon>
        <taxon>Autobranchia</taxon>
        <taxon>Heteroconchia</taxon>
        <taxon>Euheterodonta</taxon>
        <taxon>Imparidentia</taxon>
        <taxon>Neoheterodontei</taxon>
        <taxon>Myida</taxon>
        <taxon>Dreissenoidea</taxon>
        <taxon>Dreissenidae</taxon>
        <taxon>Dreissena</taxon>
    </lineage>
</organism>
<reference evidence="2" key="1">
    <citation type="journal article" date="2019" name="bioRxiv">
        <title>The Genome of the Zebra Mussel, Dreissena polymorpha: A Resource for Invasive Species Research.</title>
        <authorList>
            <person name="McCartney M.A."/>
            <person name="Auch B."/>
            <person name="Kono T."/>
            <person name="Mallez S."/>
            <person name="Zhang Y."/>
            <person name="Obille A."/>
            <person name="Becker A."/>
            <person name="Abrahante J.E."/>
            <person name="Garbe J."/>
            <person name="Badalamenti J.P."/>
            <person name="Herman A."/>
            <person name="Mangelson H."/>
            <person name="Liachko I."/>
            <person name="Sullivan S."/>
            <person name="Sone E.D."/>
            <person name="Koren S."/>
            <person name="Silverstein K.A.T."/>
            <person name="Beckman K.B."/>
            <person name="Gohl D.M."/>
        </authorList>
    </citation>
    <scope>NUCLEOTIDE SEQUENCE</scope>
    <source>
        <strain evidence="2">Duluth1</strain>
        <tissue evidence="2">Whole animal</tissue>
    </source>
</reference>
<reference evidence="2" key="2">
    <citation type="submission" date="2020-11" db="EMBL/GenBank/DDBJ databases">
        <authorList>
            <person name="McCartney M.A."/>
            <person name="Auch B."/>
            <person name="Kono T."/>
            <person name="Mallez S."/>
            <person name="Becker A."/>
            <person name="Gohl D.M."/>
            <person name="Silverstein K.A.T."/>
            <person name="Koren S."/>
            <person name="Bechman K.B."/>
            <person name="Herman A."/>
            <person name="Abrahante J.E."/>
            <person name="Garbe J."/>
        </authorList>
    </citation>
    <scope>NUCLEOTIDE SEQUENCE</scope>
    <source>
        <strain evidence="2">Duluth1</strain>
        <tissue evidence="2">Whole animal</tissue>
    </source>
</reference>
<gene>
    <name evidence="2" type="ORF">DPMN_123370</name>
</gene>
<feature type="compositionally biased region" description="Polar residues" evidence="1">
    <location>
        <begin position="68"/>
        <end position="80"/>
    </location>
</feature>
<sequence length="248" mass="27859">MYSQKQRSYNDDDDDVFEEAGFEPSSSNNAEKDSSTGTSCFKNRLESASSRDTADNDDDDDEEAGFEPSSSDSAEMDSATGTSCFKNRQERASLNVKAVIIINDQLSFGCYNDDDDEEAGFEPSSSNSAEIMDSATSTSCYKNRQERTSLRTMLLVASEETMTPIDFEVTRYIGRDSQLNPIDFQVTSSIALLEEDTSSSTSGYKYREERASVREWLQKLGEDQSHHLKTLFKTKIALRKELERENKS</sequence>
<evidence type="ECO:0000256" key="1">
    <source>
        <dbReference type="SAM" id="MobiDB-lite"/>
    </source>
</evidence>
<dbReference type="Proteomes" id="UP000828390">
    <property type="component" value="Unassembled WGS sequence"/>
</dbReference>
<evidence type="ECO:0000313" key="2">
    <source>
        <dbReference type="EMBL" id="KAH3821605.1"/>
    </source>
</evidence>
<accession>A0A9D4GR68</accession>
<dbReference type="EMBL" id="JAIWYP010000005">
    <property type="protein sequence ID" value="KAH3821605.1"/>
    <property type="molecule type" value="Genomic_DNA"/>
</dbReference>
<protein>
    <submittedName>
        <fullName evidence="2">Uncharacterized protein</fullName>
    </submittedName>
</protein>
<name>A0A9D4GR68_DREPO</name>
<comment type="caution">
    <text evidence="2">The sequence shown here is derived from an EMBL/GenBank/DDBJ whole genome shotgun (WGS) entry which is preliminary data.</text>
</comment>